<gene>
    <name evidence="1" type="ORF">EJV47_06340</name>
</gene>
<keyword evidence="2" id="KW-1185">Reference proteome</keyword>
<dbReference type="AlphaFoldDB" id="A0A3S0HPP2"/>
<comment type="caution">
    <text evidence="1">The sequence shown here is derived from an EMBL/GenBank/DDBJ whole genome shotgun (WGS) entry which is preliminary data.</text>
</comment>
<dbReference type="EMBL" id="RXOF01000003">
    <property type="protein sequence ID" value="RTQ51419.1"/>
    <property type="molecule type" value="Genomic_DNA"/>
</dbReference>
<accession>A0A3S0HPP2</accession>
<sequence>MEIIFDVPPERVPLMLEMLRSMSFVSNVRPRRSRKSAQDEADTTAYLNASPANAERLRQAYEQFDRGERVSFELPNE</sequence>
<reference evidence="1 2" key="1">
    <citation type="submission" date="2018-12" db="EMBL/GenBank/DDBJ databases">
        <title>Hymenobacter gummosus sp. nov., isolated from a spring.</title>
        <authorList>
            <person name="Nie L."/>
        </authorList>
    </citation>
    <scope>NUCLEOTIDE SEQUENCE [LARGE SCALE GENOMIC DNA]</scope>
    <source>
        <strain evidence="1 2">KCTC 52166</strain>
    </source>
</reference>
<dbReference type="Proteomes" id="UP000282184">
    <property type="component" value="Unassembled WGS sequence"/>
</dbReference>
<protein>
    <submittedName>
        <fullName evidence="1">Uncharacterized protein</fullName>
    </submittedName>
</protein>
<evidence type="ECO:0000313" key="2">
    <source>
        <dbReference type="Proteomes" id="UP000282184"/>
    </source>
</evidence>
<evidence type="ECO:0000313" key="1">
    <source>
        <dbReference type="EMBL" id="RTQ51419.1"/>
    </source>
</evidence>
<dbReference type="OrthoDB" id="886875at2"/>
<organism evidence="1 2">
    <name type="scientific">Hymenobacter gummosus</name>
    <dbReference type="NCBI Taxonomy" id="1776032"/>
    <lineage>
        <taxon>Bacteria</taxon>
        <taxon>Pseudomonadati</taxon>
        <taxon>Bacteroidota</taxon>
        <taxon>Cytophagia</taxon>
        <taxon>Cytophagales</taxon>
        <taxon>Hymenobacteraceae</taxon>
        <taxon>Hymenobacter</taxon>
    </lineage>
</organism>
<dbReference type="RefSeq" id="WP_126692312.1">
    <property type="nucleotide sequence ID" value="NZ_RXOF01000003.1"/>
</dbReference>
<name>A0A3S0HPP2_9BACT</name>
<dbReference type="Gene3D" id="6.10.250.330">
    <property type="match status" value="1"/>
</dbReference>
<proteinExistence type="predicted"/>